<dbReference type="AlphaFoldDB" id="M6V3P6"/>
<evidence type="ECO:0000313" key="2">
    <source>
        <dbReference type="Proteomes" id="UP000012112"/>
    </source>
</evidence>
<name>M6V3P6_9LEPT</name>
<dbReference type="Proteomes" id="UP000012112">
    <property type="component" value="Unassembled WGS sequence"/>
</dbReference>
<dbReference type="EMBL" id="AKWD02000060">
    <property type="protein sequence ID" value="EMO52037.1"/>
    <property type="molecule type" value="Genomic_DNA"/>
</dbReference>
<gene>
    <name evidence="1" type="ORF">LEP1GSC172_0844</name>
</gene>
<accession>M6V3P6</accession>
<protein>
    <submittedName>
        <fullName evidence="1">Uncharacterized protein</fullName>
    </submittedName>
</protein>
<sequence length="47" mass="5390">MLSFHRSIESVLLSFKRDLSSTNRSETLSFSNDVRLSSQKCGNSYNF</sequence>
<organism evidence="1 2">
    <name type="scientific">Leptospira noguchii</name>
    <dbReference type="NCBI Taxonomy" id="28182"/>
    <lineage>
        <taxon>Bacteria</taxon>
        <taxon>Pseudomonadati</taxon>
        <taxon>Spirochaetota</taxon>
        <taxon>Spirochaetia</taxon>
        <taxon>Leptospirales</taxon>
        <taxon>Leptospiraceae</taxon>
        <taxon>Leptospira</taxon>
    </lineage>
</organism>
<comment type="caution">
    <text evidence="1">The sequence shown here is derived from an EMBL/GenBank/DDBJ whole genome shotgun (WGS) entry which is preliminary data.</text>
</comment>
<proteinExistence type="predicted"/>
<evidence type="ECO:0000313" key="1">
    <source>
        <dbReference type="EMBL" id="EMO52037.1"/>
    </source>
</evidence>
<reference evidence="1 2" key="1">
    <citation type="submission" date="2013-01" db="EMBL/GenBank/DDBJ databases">
        <authorList>
            <person name="Harkins D.M."/>
            <person name="Durkin A.S."/>
            <person name="Brinkac L.M."/>
            <person name="Haft D.H."/>
            <person name="Selengut J.D."/>
            <person name="Sanka R."/>
            <person name="DePew J."/>
            <person name="Purushe J."/>
            <person name="Matthias M.A."/>
            <person name="Vinetz J.M."/>
            <person name="Sutton G.G."/>
            <person name="Nierman W.C."/>
            <person name="Fouts D.E."/>
        </authorList>
    </citation>
    <scope>NUCLEOTIDE SEQUENCE [LARGE SCALE GENOMIC DNA]</scope>
    <source>
        <strain evidence="1 2">HAI1536</strain>
    </source>
</reference>